<dbReference type="AlphaFoldDB" id="A0A840Q4M7"/>
<comment type="caution">
    <text evidence="3">The sequence shown here is derived from an EMBL/GenBank/DDBJ whole genome shotgun (WGS) entry which is preliminary data.</text>
</comment>
<dbReference type="EMBL" id="JACHIW010000001">
    <property type="protein sequence ID" value="MBB5155504.1"/>
    <property type="molecule type" value="Genomic_DNA"/>
</dbReference>
<feature type="compositionally biased region" description="Low complexity" evidence="1">
    <location>
        <begin position="42"/>
        <end position="62"/>
    </location>
</feature>
<keyword evidence="2" id="KW-0812">Transmembrane</keyword>
<gene>
    <name evidence="3" type="ORF">BJ970_003038</name>
</gene>
<sequence>MTNPYGPPPGQQAYPQQGQPMTPPPGYGPPSGPLPQQPMPQQPQMQPGMSYQPMPQQGGYPQQPGPVAPMGQPMAPPAPGMGRLMIDCSYFWLAWMLMFFKPQLTINGQPGPILTWGKMPIDLPPGQHQIQIHVNYLWQVGSASAVIPVNAGQQIDVYYAAPVIVFMNGAIGPAPQKAPGMGLAIGVLAGTLALCFLIILLSVIAL</sequence>
<keyword evidence="2" id="KW-1133">Transmembrane helix</keyword>
<evidence type="ECO:0000256" key="1">
    <source>
        <dbReference type="SAM" id="MobiDB-lite"/>
    </source>
</evidence>
<feature type="compositionally biased region" description="Pro residues" evidence="1">
    <location>
        <begin position="1"/>
        <end position="10"/>
    </location>
</feature>
<feature type="transmembrane region" description="Helical" evidence="2">
    <location>
        <begin position="183"/>
        <end position="205"/>
    </location>
</feature>
<evidence type="ECO:0000256" key="2">
    <source>
        <dbReference type="SAM" id="Phobius"/>
    </source>
</evidence>
<protein>
    <submittedName>
        <fullName evidence="3">Uncharacterized protein</fullName>
    </submittedName>
</protein>
<proteinExistence type="predicted"/>
<reference evidence="3 4" key="1">
    <citation type="submission" date="2020-08" db="EMBL/GenBank/DDBJ databases">
        <title>Sequencing the genomes of 1000 actinobacteria strains.</title>
        <authorList>
            <person name="Klenk H.-P."/>
        </authorList>
    </citation>
    <scope>NUCLEOTIDE SEQUENCE [LARGE SCALE GENOMIC DNA]</scope>
    <source>
        <strain evidence="3 4">DSM 45584</strain>
    </source>
</reference>
<accession>A0A840Q4M7</accession>
<feature type="compositionally biased region" description="Low complexity" evidence="1">
    <location>
        <begin position="11"/>
        <end position="20"/>
    </location>
</feature>
<dbReference type="Proteomes" id="UP000584374">
    <property type="component" value="Unassembled WGS sequence"/>
</dbReference>
<evidence type="ECO:0000313" key="3">
    <source>
        <dbReference type="EMBL" id="MBB5155504.1"/>
    </source>
</evidence>
<dbReference type="RefSeq" id="WP_184726828.1">
    <property type="nucleotide sequence ID" value="NZ_JACHIW010000001.1"/>
</dbReference>
<feature type="compositionally biased region" description="Pro residues" evidence="1">
    <location>
        <begin position="21"/>
        <end position="41"/>
    </location>
</feature>
<keyword evidence="2" id="KW-0472">Membrane</keyword>
<keyword evidence="4" id="KW-1185">Reference proteome</keyword>
<feature type="region of interest" description="Disordered" evidence="1">
    <location>
        <begin position="1"/>
        <end position="74"/>
    </location>
</feature>
<name>A0A840Q4M7_9PSEU</name>
<organism evidence="3 4">
    <name type="scientific">Saccharopolyspora phatthalungensis</name>
    <dbReference type="NCBI Taxonomy" id="664693"/>
    <lineage>
        <taxon>Bacteria</taxon>
        <taxon>Bacillati</taxon>
        <taxon>Actinomycetota</taxon>
        <taxon>Actinomycetes</taxon>
        <taxon>Pseudonocardiales</taxon>
        <taxon>Pseudonocardiaceae</taxon>
        <taxon>Saccharopolyspora</taxon>
    </lineage>
</organism>
<evidence type="ECO:0000313" key="4">
    <source>
        <dbReference type="Proteomes" id="UP000584374"/>
    </source>
</evidence>